<organism evidence="4 5">
    <name type="scientific">Dyadobacter fermentans</name>
    <dbReference type="NCBI Taxonomy" id="94254"/>
    <lineage>
        <taxon>Bacteria</taxon>
        <taxon>Pseudomonadati</taxon>
        <taxon>Bacteroidota</taxon>
        <taxon>Cytophagia</taxon>
        <taxon>Cytophagales</taxon>
        <taxon>Spirosomataceae</taxon>
        <taxon>Dyadobacter</taxon>
    </lineage>
</organism>
<dbReference type="RefSeq" id="WP_309981881.1">
    <property type="nucleotide sequence ID" value="NZ_JAVDTI010000002.1"/>
</dbReference>
<sequence length="280" mass="31302">MAGLIFVKIRYGTGKYYPDFSGSGAADILNLEKIIQLDYPPGNIAIAENGHVYFNYHPLCRPGSFTAATVFEWHNGKISPFPSLEAQKGFRGTFGMTIDRQNRLWLIEPAALDFEKTRVCAFDLATRQKVHYYEFPKGQAQYSQDLRITADGKHALLANPGVLQFTNSTLLAYSLNDHTLRTVLAGGRMNPENWLMKTNDGKPYRLLYGLLNFGGGLDGIEISKDGQWIYLAPMSGSRLYRLPMSVALDEKLNPKEAKTQLQDLGQKPMSDGITIDKPET</sequence>
<evidence type="ECO:0000256" key="1">
    <source>
        <dbReference type="ARBA" id="ARBA00004613"/>
    </source>
</evidence>
<dbReference type="InterPro" id="IPR011042">
    <property type="entry name" value="6-blade_b-propeller_TolB-like"/>
</dbReference>
<gene>
    <name evidence="4" type="ORF">J2W84_001643</name>
</gene>
<feature type="region of interest" description="Disordered" evidence="3">
    <location>
        <begin position="259"/>
        <end position="280"/>
    </location>
</feature>
<keyword evidence="2" id="KW-0964">Secreted</keyword>
<comment type="subcellular location">
    <subcellularLocation>
        <location evidence="1">Secreted</location>
    </subcellularLocation>
</comment>
<evidence type="ECO:0000313" key="4">
    <source>
        <dbReference type="EMBL" id="MDR6804597.1"/>
    </source>
</evidence>
<comment type="caution">
    <text evidence="4">The sequence shown here is derived from an EMBL/GenBank/DDBJ whole genome shotgun (WGS) entry which is preliminary data.</text>
</comment>
<dbReference type="SUPFAM" id="SSF63829">
    <property type="entry name" value="Calcium-dependent phosphotriesterase"/>
    <property type="match status" value="1"/>
</dbReference>
<keyword evidence="5" id="KW-1185">Reference proteome</keyword>
<dbReference type="Gene3D" id="2.120.10.30">
    <property type="entry name" value="TolB, C-terminal domain"/>
    <property type="match status" value="1"/>
</dbReference>
<dbReference type="Proteomes" id="UP001264980">
    <property type="component" value="Unassembled WGS sequence"/>
</dbReference>
<dbReference type="InterPro" id="IPR017996">
    <property type="entry name" value="MRJP/yellow-related"/>
</dbReference>
<evidence type="ECO:0000256" key="2">
    <source>
        <dbReference type="ARBA" id="ARBA00022525"/>
    </source>
</evidence>
<dbReference type="Pfam" id="PF03022">
    <property type="entry name" value="MRJP"/>
    <property type="match status" value="1"/>
</dbReference>
<evidence type="ECO:0000313" key="5">
    <source>
        <dbReference type="Proteomes" id="UP001264980"/>
    </source>
</evidence>
<accession>A0ABU1QTW5</accession>
<evidence type="ECO:0000256" key="3">
    <source>
        <dbReference type="SAM" id="MobiDB-lite"/>
    </source>
</evidence>
<dbReference type="EMBL" id="JAVDTI010000002">
    <property type="protein sequence ID" value="MDR6804597.1"/>
    <property type="molecule type" value="Genomic_DNA"/>
</dbReference>
<protein>
    <submittedName>
        <fullName evidence="4">Sugar lactone lactonase YvrE</fullName>
    </submittedName>
</protein>
<reference evidence="4 5" key="1">
    <citation type="submission" date="2023-07" db="EMBL/GenBank/DDBJ databases">
        <title>Sorghum-associated microbial communities from plants grown in Nebraska, USA.</title>
        <authorList>
            <person name="Schachtman D."/>
        </authorList>
    </citation>
    <scope>NUCLEOTIDE SEQUENCE [LARGE SCALE GENOMIC DNA]</scope>
    <source>
        <strain evidence="4 5">BE57</strain>
    </source>
</reference>
<proteinExistence type="predicted"/>
<name>A0ABU1QTW5_9BACT</name>